<organism evidence="2 3">
    <name type="scientific">Bradyrhizobium barranii subsp. barranii</name>
    <dbReference type="NCBI Taxonomy" id="2823807"/>
    <lineage>
        <taxon>Bacteria</taxon>
        <taxon>Pseudomonadati</taxon>
        <taxon>Pseudomonadota</taxon>
        <taxon>Alphaproteobacteria</taxon>
        <taxon>Hyphomicrobiales</taxon>
        <taxon>Nitrobacteraceae</taxon>
        <taxon>Bradyrhizobium</taxon>
        <taxon>Bradyrhizobium barranii</taxon>
    </lineage>
</organism>
<dbReference type="SUPFAM" id="SSF53041">
    <property type="entry name" value="Resolvase-like"/>
    <property type="match status" value="1"/>
</dbReference>
<dbReference type="Proteomes" id="UP000564836">
    <property type="component" value="Plasmid pBb323S2b"/>
</dbReference>
<feature type="domain" description="Resolvase/invertase-type recombinase catalytic" evidence="1">
    <location>
        <begin position="22"/>
        <end position="72"/>
    </location>
</feature>
<keyword evidence="2" id="KW-0614">Plasmid</keyword>
<dbReference type="GO" id="GO:0000150">
    <property type="term" value="F:DNA strand exchange activity"/>
    <property type="evidence" value="ECO:0007669"/>
    <property type="project" value="InterPro"/>
</dbReference>
<geneLocation type="plasmid" evidence="2 3">
    <name>pBb323S2b</name>
</geneLocation>
<dbReference type="InterPro" id="IPR050639">
    <property type="entry name" value="SSR_resolvase"/>
</dbReference>
<dbReference type="PANTHER" id="PTHR30461">
    <property type="entry name" value="DNA-INVERTASE FROM LAMBDOID PROPHAGE"/>
    <property type="match status" value="1"/>
</dbReference>
<gene>
    <name evidence="2" type="ORF">G6321_00055040</name>
</gene>
<dbReference type="Pfam" id="PF00239">
    <property type="entry name" value="Resolvase"/>
    <property type="match status" value="1"/>
</dbReference>
<dbReference type="GO" id="GO:0003677">
    <property type="term" value="F:DNA binding"/>
    <property type="evidence" value="ECO:0007669"/>
    <property type="project" value="InterPro"/>
</dbReference>
<dbReference type="InterPro" id="IPR036162">
    <property type="entry name" value="Resolvase-like_N_sf"/>
</dbReference>
<accession>A0A9X9Z8R6</accession>
<evidence type="ECO:0000313" key="3">
    <source>
        <dbReference type="Proteomes" id="UP000564836"/>
    </source>
</evidence>
<evidence type="ECO:0000313" key="2">
    <source>
        <dbReference type="EMBL" id="UGX99571.1"/>
    </source>
</evidence>
<protein>
    <submittedName>
        <fullName evidence="2">Recombinase family protein</fullName>
    </submittedName>
</protein>
<dbReference type="PANTHER" id="PTHR30461:SF23">
    <property type="entry name" value="DNA RECOMBINASE-RELATED"/>
    <property type="match status" value="1"/>
</dbReference>
<name>A0A9X9Z8R6_9BRAD</name>
<dbReference type="RefSeq" id="WP_224518088.1">
    <property type="nucleotide sequence ID" value="NZ_CP088281.1"/>
</dbReference>
<proteinExistence type="predicted"/>
<dbReference type="InterPro" id="IPR006119">
    <property type="entry name" value="Resolv_N"/>
</dbReference>
<dbReference type="Gene3D" id="3.40.50.1390">
    <property type="entry name" value="Resolvase, N-terminal catalytic domain"/>
    <property type="match status" value="1"/>
</dbReference>
<evidence type="ECO:0000259" key="1">
    <source>
        <dbReference type="Pfam" id="PF00239"/>
    </source>
</evidence>
<dbReference type="EMBL" id="CP088281">
    <property type="protein sequence ID" value="UGX99571.1"/>
    <property type="molecule type" value="Genomic_DNA"/>
</dbReference>
<dbReference type="AlphaFoldDB" id="A0A9X9Z8R6"/>
<reference evidence="2 3" key="1">
    <citation type="journal article" date="2017" name="Syst. Appl. Microbiol.">
        <title>Soybeans inoculated with root zone soils of Canadian native legumes harbour diverse and novel Bradyrhizobium spp. that possess agricultural potential.</title>
        <authorList>
            <person name="Bromfield E.S.P."/>
            <person name="Cloutier S."/>
            <person name="Tambong J.T."/>
            <person name="Tran Thi T.V."/>
        </authorList>
    </citation>
    <scope>NUCLEOTIDE SEQUENCE [LARGE SCALE GENOMIC DNA]</scope>
    <source>
        <strain evidence="2 3">323S2</strain>
    </source>
</reference>
<sequence>MGNTLVVHAKRLPQSQKARRAAQYVRMSTDYQQYSIENQAVVIATYAELHKLTIVHTYRDEGESGLRIENRGGPYRTG</sequence>
<reference evidence="2 3" key="2">
    <citation type="journal article" date="2022" name="Int. J. Syst. Evol. Microbiol.">
        <title>Strains of Bradyrhizobium barranii sp. nov. associated with legumes native to Canada are symbionts of soybeans and belong to different subspecies (subsp. barranii subsp. nov. and subsp. apii subsp. nov.) and symbiovars (sv. glycinearum and sv. septentrionale).</title>
        <authorList>
            <person name="Bromfield E.S.P."/>
            <person name="Cloutier S."/>
            <person name="Wasai-Hara S."/>
            <person name="Minamisawa K."/>
        </authorList>
    </citation>
    <scope>NUCLEOTIDE SEQUENCE [LARGE SCALE GENOMIC DNA]</scope>
    <source>
        <strain evidence="2 3">323S2</strain>
        <plasmid evidence="3">pBb323S2b</plasmid>
    </source>
</reference>